<dbReference type="EMBL" id="JAPZBO010000005">
    <property type="protein sequence ID" value="KAJ5315825.1"/>
    <property type="molecule type" value="Genomic_DNA"/>
</dbReference>
<reference evidence="1" key="1">
    <citation type="submission" date="2022-12" db="EMBL/GenBank/DDBJ databases">
        <authorList>
            <person name="Petersen C."/>
        </authorList>
    </citation>
    <scope>NUCLEOTIDE SEQUENCE</scope>
    <source>
        <strain evidence="1">IBT 21472</strain>
    </source>
</reference>
<accession>A0A9W9PX51</accession>
<gene>
    <name evidence="1" type="ORF">N7476_006132</name>
</gene>
<evidence type="ECO:0000313" key="2">
    <source>
        <dbReference type="Proteomes" id="UP001147746"/>
    </source>
</evidence>
<reference evidence="1" key="2">
    <citation type="journal article" date="2023" name="IMA Fungus">
        <title>Comparative genomic study of the Penicillium genus elucidates a diverse pangenome and 15 lateral gene transfer events.</title>
        <authorList>
            <person name="Petersen C."/>
            <person name="Sorensen T."/>
            <person name="Nielsen M.R."/>
            <person name="Sondergaard T.E."/>
            <person name="Sorensen J.L."/>
            <person name="Fitzpatrick D.A."/>
            <person name="Frisvad J.C."/>
            <person name="Nielsen K.L."/>
        </authorList>
    </citation>
    <scope>NUCLEOTIDE SEQUENCE</scope>
    <source>
        <strain evidence="1">IBT 21472</strain>
    </source>
</reference>
<protein>
    <submittedName>
        <fullName evidence="1">Uncharacterized protein</fullName>
    </submittedName>
</protein>
<proteinExistence type="predicted"/>
<dbReference type="AlphaFoldDB" id="A0A9W9PX51"/>
<name>A0A9W9PX51_9EURO</name>
<comment type="caution">
    <text evidence="1">The sequence shown here is derived from an EMBL/GenBank/DDBJ whole genome shotgun (WGS) entry which is preliminary data.</text>
</comment>
<sequence>MSSLDEEPLKSLKAQASHAYKRLRQVQIDGVKKAQQSLFDVHEIPKAIVHVLEAQVTRLELTNSELKTYHELRAQRAKLEDEVIDLKDKLYRVRLRNLLEYEKGDMEDPDFEPQLDWLNKQTCSADCLLDAGMMLHWGGLQGEFCEHVRDSFLKIYGMMPQQIYDFGE</sequence>
<evidence type="ECO:0000313" key="1">
    <source>
        <dbReference type="EMBL" id="KAJ5315825.1"/>
    </source>
</evidence>
<dbReference type="Proteomes" id="UP001147746">
    <property type="component" value="Unassembled WGS sequence"/>
</dbReference>
<keyword evidence="2" id="KW-1185">Reference proteome</keyword>
<organism evidence="1 2">
    <name type="scientific">Penicillium atrosanguineum</name>
    <dbReference type="NCBI Taxonomy" id="1132637"/>
    <lineage>
        <taxon>Eukaryota</taxon>
        <taxon>Fungi</taxon>
        <taxon>Dikarya</taxon>
        <taxon>Ascomycota</taxon>
        <taxon>Pezizomycotina</taxon>
        <taxon>Eurotiomycetes</taxon>
        <taxon>Eurotiomycetidae</taxon>
        <taxon>Eurotiales</taxon>
        <taxon>Aspergillaceae</taxon>
        <taxon>Penicillium</taxon>
    </lineage>
</organism>